<feature type="transmembrane region" description="Helical" evidence="1">
    <location>
        <begin position="6"/>
        <end position="29"/>
    </location>
</feature>
<protein>
    <submittedName>
        <fullName evidence="2">Uncharacterized protein</fullName>
    </submittedName>
</protein>
<reference evidence="2 3" key="1">
    <citation type="submission" date="2020-08" db="EMBL/GenBank/DDBJ databases">
        <title>Sequencing the genomes of 1000 actinobacteria strains.</title>
        <authorList>
            <person name="Klenk H.-P."/>
        </authorList>
    </citation>
    <scope>NUCLEOTIDE SEQUENCE [LARGE SCALE GENOMIC DNA]</scope>
    <source>
        <strain evidence="2 3">DSM 45084</strain>
    </source>
</reference>
<dbReference type="EMBL" id="JACHJS010000001">
    <property type="protein sequence ID" value="MBB4964859.1"/>
    <property type="molecule type" value="Genomic_DNA"/>
</dbReference>
<evidence type="ECO:0000256" key="1">
    <source>
        <dbReference type="SAM" id="Phobius"/>
    </source>
</evidence>
<proteinExistence type="predicted"/>
<keyword evidence="1" id="KW-0472">Membrane</keyword>
<gene>
    <name evidence="2" type="ORF">F4559_002218</name>
</gene>
<organism evidence="2 3">
    <name type="scientific">Saccharothrix violaceirubra</name>
    <dbReference type="NCBI Taxonomy" id="413306"/>
    <lineage>
        <taxon>Bacteria</taxon>
        <taxon>Bacillati</taxon>
        <taxon>Actinomycetota</taxon>
        <taxon>Actinomycetes</taxon>
        <taxon>Pseudonocardiales</taxon>
        <taxon>Pseudonocardiaceae</taxon>
        <taxon>Saccharothrix</taxon>
    </lineage>
</organism>
<keyword evidence="1" id="KW-1133">Transmembrane helix</keyword>
<sequence length="34" mass="3696">MCDGDLHPGACFVAGVLSVFDTVLFHVLFEIIDD</sequence>
<keyword evidence="3" id="KW-1185">Reference proteome</keyword>
<name>A0A7W7T1I8_9PSEU</name>
<accession>A0A7W7T1I8</accession>
<dbReference type="AlphaFoldDB" id="A0A7W7T1I8"/>
<dbReference type="Proteomes" id="UP000542674">
    <property type="component" value="Unassembled WGS sequence"/>
</dbReference>
<keyword evidence="1" id="KW-0812">Transmembrane</keyword>
<comment type="caution">
    <text evidence="2">The sequence shown here is derived from an EMBL/GenBank/DDBJ whole genome shotgun (WGS) entry which is preliminary data.</text>
</comment>
<evidence type="ECO:0000313" key="3">
    <source>
        <dbReference type="Proteomes" id="UP000542674"/>
    </source>
</evidence>
<evidence type="ECO:0000313" key="2">
    <source>
        <dbReference type="EMBL" id="MBB4964859.1"/>
    </source>
</evidence>